<keyword evidence="1 3" id="KW-0547">Nucleotide-binding</keyword>
<organism evidence="4 5">
    <name type="scientific">Slackia piriformis</name>
    <dbReference type="NCBI Taxonomy" id="626934"/>
    <lineage>
        <taxon>Bacteria</taxon>
        <taxon>Bacillati</taxon>
        <taxon>Actinomycetota</taxon>
        <taxon>Coriobacteriia</taxon>
        <taxon>Eggerthellales</taxon>
        <taxon>Eggerthellaceae</taxon>
        <taxon>Slackia</taxon>
    </lineage>
</organism>
<dbReference type="GO" id="GO:0000166">
    <property type="term" value="F:nucleotide binding"/>
    <property type="evidence" value="ECO:0007669"/>
    <property type="project" value="UniProtKB-UniRule"/>
</dbReference>
<dbReference type="GO" id="GO:0005829">
    <property type="term" value="C:cytosol"/>
    <property type="evidence" value="ECO:0007669"/>
    <property type="project" value="TreeGrafter"/>
</dbReference>
<accession>A0A943UU63</accession>
<dbReference type="InterPro" id="IPR007551">
    <property type="entry name" value="YajQ/Smlt4090-like"/>
</dbReference>
<dbReference type="Pfam" id="PF04461">
    <property type="entry name" value="YajQ"/>
    <property type="match status" value="1"/>
</dbReference>
<dbReference type="PANTHER" id="PTHR30476:SF0">
    <property type="entry name" value="UPF0234 PROTEIN YAJQ"/>
    <property type="match status" value="1"/>
</dbReference>
<comment type="caution">
    <text evidence="4">The sequence shown here is derived from an EMBL/GenBank/DDBJ whole genome shotgun (WGS) entry which is preliminary data.</text>
</comment>
<dbReference type="CDD" id="cd11740">
    <property type="entry name" value="YajQ_like"/>
    <property type="match status" value="1"/>
</dbReference>
<dbReference type="HAMAP" id="MF_00632">
    <property type="entry name" value="UPF0234"/>
    <property type="match status" value="1"/>
</dbReference>
<dbReference type="Gene3D" id="3.30.70.860">
    <property type="match status" value="1"/>
</dbReference>
<evidence type="ECO:0000256" key="2">
    <source>
        <dbReference type="ARBA" id="ARBA00093450"/>
    </source>
</evidence>
<evidence type="ECO:0000313" key="5">
    <source>
        <dbReference type="Proteomes" id="UP000727506"/>
    </source>
</evidence>
<dbReference type="InterPro" id="IPR036183">
    <property type="entry name" value="YajQ-like_sf"/>
</dbReference>
<dbReference type="SUPFAM" id="SSF89963">
    <property type="entry name" value="YajQ-like"/>
    <property type="match status" value="2"/>
</dbReference>
<sequence length="165" mass="18087">MAKESSFDVVSTVDIQEVDNAFGQAKRELSQRYDLKDSGAEISLDKAGRKIEVSAPSDFVAKQVIDVLASKLVRRGIDLHALKWGDPVPAAGQSVRQTGQIVEGIDKETASKINKDIKAQKLKVKVTIEGDKLRVSSPSRDALQEVIAFLKGGDYGQPLQYVNYR</sequence>
<dbReference type="NCBIfam" id="NF003819">
    <property type="entry name" value="PRK05412.1"/>
    <property type="match status" value="1"/>
</dbReference>
<dbReference type="Gene3D" id="3.30.70.990">
    <property type="entry name" value="YajQ-like, domain 2"/>
    <property type="match status" value="1"/>
</dbReference>
<dbReference type="PANTHER" id="PTHR30476">
    <property type="entry name" value="UPF0234 PROTEIN YAJQ"/>
    <property type="match status" value="1"/>
</dbReference>
<comment type="similarity">
    <text evidence="2 3">Belongs to the YajQ family.</text>
</comment>
<proteinExistence type="inferred from homology"/>
<evidence type="ECO:0000313" key="4">
    <source>
        <dbReference type="EMBL" id="MBS6941347.1"/>
    </source>
</evidence>
<protein>
    <recommendedName>
        <fullName evidence="3">Nucleotide-binding protein KH142_07735</fullName>
    </recommendedName>
</protein>
<dbReference type="InterPro" id="IPR035571">
    <property type="entry name" value="UPF0234-like_C"/>
</dbReference>
<dbReference type="EMBL" id="JAGZSV010000164">
    <property type="protein sequence ID" value="MBS6941347.1"/>
    <property type="molecule type" value="Genomic_DNA"/>
</dbReference>
<reference evidence="4" key="1">
    <citation type="submission" date="2021-02" db="EMBL/GenBank/DDBJ databases">
        <title>Infant gut strain persistence is associated with maternal origin, phylogeny, and functional potential including surface adhesion and iron acquisition.</title>
        <authorList>
            <person name="Lou Y.C."/>
        </authorList>
    </citation>
    <scope>NUCLEOTIDE SEQUENCE</scope>
    <source>
        <strain evidence="4">L2_039_000G1_dasL2_039_000G1_concoct_11</strain>
    </source>
</reference>
<evidence type="ECO:0000256" key="3">
    <source>
        <dbReference type="HAMAP-Rule" id="MF_00632"/>
    </source>
</evidence>
<dbReference type="AlphaFoldDB" id="A0A943UU63"/>
<evidence type="ECO:0000256" key="1">
    <source>
        <dbReference type="ARBA" id="ARBA00022741"/>
    </source>
</evidence>
<gene>
    <name evidence="4" type="ORF">KH142_07735</name>
</gene>
<dbReference type="Proteomes" id="UP000727506">
    <property type="component" value="Unassembled WGS sequence"/>
</dbReference>
<dbReference type="InterPro" id="IPR035570">
    <property type="entry name" value="UPF0234_N"/>
</dbReference>
<comment type="function">
    <text evidence="3">Nucleotide-binding protein.</text>
</comment>
<name>A0A943UU63_9ACTN</name>